<dbReference type="Proteomes" id="UP000186096">
    <property type="component" value="Unassembled WGS sequence"/>
</dbReference>
<dbReference type="STRING" id="58117.SAMN05421833_12984"/>
<keyword evidence="2" id="KW-1185">Reference proteome</keyword>
<evidence type="ECO:0000313" key="1">
    <source>
        <dbReference type="EMBL" id="SIS12550.1"/>
    </source>
</evidence>
<gene>
    <name evidence="1" type="ORF">SAMN05421833_12984</name>
</gene>
<proteinExistence type="predicted"/>
<dbReference type="OrthoDB" id="4232450at2"/>
<dbReference type="AlphaFoldDB" id="A0A1N7GJ40"/>
<accession>A0A1N7GJ40</accession>
<dbReference type="EMBL" id="FTNI01000029">
    <property type="protein sequence ID" value="SIS12550.1"/>
    <property type="molecule type" value="Genomic_DNA"/>
</dbReference>
<protein>
    <submittedName>
        <fullName evidence="1">Uncharacterized protein</fullName>
    </submittedName>
</protein>
<evidence type="ECO:0000313" key="2">
    <source>
        <dbReference type="Proteomes" id="UP000186096"/>
    </source>
</evidence>
<organism evidence="1 2">
    <name type="scientific">Microbispora rosea</name>
    <dbReference type="NCBI Taxonomy" id="58117"/>
    <lineage>
        <taxon>Bacteria</taxon>
        <taxon>Bacillati</taxon>
        <taxon>Actinomycetota</taxon>
        <taxon>Actinomycetes</taxon>
        <taxon>Streptosporangiales</taxon>
        <taxon>Streptosporangiaceae</taxon>
        <taxon>Microbispora</taxon>
    </lineage>
</organism>
<sequence>MFGALHQQWDDRETAARYLGLVPWGIVAVAPWYQLARLAALADTNEAFIARVSDDPAVQDALTLLSRRNLPGLLAELLPDDLKPSTLLAALGAAYVGLRPPEVLKLDMLHALEELARFDELTAPLADLLLELRPHALDSVYGPDVLSAIDAELGLPPGTALQVTAELQKRIPPSPRRLQPAVNRAAGAFPTVEVPFDLFDGWSNGPLPVFPAMFAAFVHAGLMPPPAGKTAQDYVAGVRRLWSGADK</sequence>
<name>A0A1N7GJ40_9ACTN</name>
<dbReference type="RefSeq" id="WP_076440645.1">
    <property type="nucleotide sequence ID" value="NZ_FTNI01000029.1"/>
</dbReference>
<reference evidence="2" key="1">
    <citation type="submission" date="2017-01" db="EMBL/GenBank/DDBJ databases">
        <authorList>
            <person name="Varghese N."/>
            <person name="Submissions S."/>
        </authorList>
    </citation>
    <scope>NUCLEOTIDE SEQUENCE [LARGE SCALE GENOMIC DNA]</scope>
    <source>
        <strain evidence="2">ATCC 12950</strain>
    </source>
</reference>